<dbReference type="PANTHER" id="PTHR33993:SF2">
    <property type="entry name" value="VOC DOMAIN-CONTAINING PROTEIN"/>
    <property type="match status" value="1"/>
</dbReference>
<dbReference type="InterPro" id="IPR037523">
    <property type="entry name" value="VOC_core"/>
</dbReference>
<name>A0A345YS19_9MICO</name>
<evidence type="ECO:0000256" key="1">
    <source>
        <dbReference type="SAM" id="MobiDB-lite"/>
    </source>
</evidence>
<dbReference type="PROSITE" id="PS51819">
    <property type="entry name" value="VOC"/>
    <property type="match status" value="1"/>
</dbReference>
<dbReference type="EMBL" id="CP031356">
    <property type="protein sequence ID" value="AXK46721.1"/>
    <property type="molecule type" value="Genomic_DNA"/>
</dbReference>
<dbReference type="Proteomes" id="UP000254236">
    <property type="component" value="Chromosome"/>
</dbReference>
<dbReference type="RefSeq" id="WP_115414468.1">
    <property type="nucleotide sequence ID" value="NZ_CP031356.1"/>
</dbReference>
<evidence type="ECO:0000313" key="4">
    <source>
        <dbReference type="EMBL" id="RRR22436.1"/>
    </source>
</evidence>
<dbReference type="Proteomes" id="UP000282185">
    <property type="component" value="Unassembled WGS sequence"/>
</dbReference>
<feature type="region of interest" description="Disordered" evidence="1">
    <location>
        <begin position="1"/>
        <end position="29"/>
    </location>
</feature>
<dbReference type="SUPFAM" id="SSF54593">
    <property type="entry name" value="Glyoxalase/Bleomycin resistance protein/Dihydroxybiphenyl dioxygenase"/>
    <property type="match status" value="1"/>
</dbReference>
<proteinExistence type="predicted"/>
<evidence type="ECO:0000313" key="3">
    <source>
        <dbReference type="EMBL" id="AXK46721.1"/>
    </source>
</evidence>
<keyword evidence="5" id="KW-1185">Reference proteome</keyword>
<dbReference type="InterPro" id="IPR029068">
    <property type="entry name" value="Glyas_Bleomycin-R_OHBP_Dase"/>
</dbReference>
<dbReference type="InterPro" id="IPR052164">
    <property type="entry name" value="Anthracycline_SecMetBiosynth"/>
</dbReference>
<feature type="domain" description="VOC" evidence="2">
    <location>
        <begin position="29"/>
        <end position="151"/>
    </location>
</feature>
<evidence type="ECO:0000259" key="2">
    <source>
        <dbReference type="PROSITE" id="PS51819"/>
    </source>
</evidence>
<evidence type="ECO:0000313" key="5">
    <source>
        <dbReference type="Proteomes" id="UP000254236"/>
    </source>
</evidence>
<dbReference type="PANTHER" id="PTHR33993">
    <property type="entry name" value="GLYOXALASE-RELATED"/>
    <property type="match status" value="1"/>
</dbReference>
<dbReference type="KEGG" id="bsau:DWV08_14620"/>
<evidence type="ECO:0000313" key="6">
    <source>
        <dbReference type="Proteomes" id="UP000282185"/>
    </source>
</evidence>
<dbReference type="InterPro" id="IPR004360">
    <property type="entry name" value="Glyas_Fos-R_dOase_dom"/>
</dbReference>
<dbReference type="Pfam" id="PF00903">
    <property type="entry name" value="Glyoxalase"/>
    <property type="match status" value="1"/>
</dbReference>
<reference evidence="4 6" key="2">
    <citation type="submission" date="2018-08" db="EMBL/GenBank/DDBJ databases">
        <title>Brachybacterium saurashtrense DSM 23186.</title>
        <authorList>
            <person name="Li Y."/>
        </authorList>
    </citation>
    <scope>NUCLEOTIDE SEQUENCE [LARGE SCALE GENOMIC DNA]</scope>
    <source>
        <strain evidence="4 6">DSM 23186</strain>
    </source>
</reference>
<protein>
    <submittedName>
        <fullName evidence="4">VOC family protein</fullName>
    </submittedName>
</protein>
<dbReference type="AlphaFoldDB" id="A0A345YS19"/>
<dbReference type="EMBL" id="QSWH01000004">
    <property type="protein sequence ID" value="RRR22436.1"/>
    <property type="molecule type" value="Genomic_DNA"/>
</dbReference>
<organism evidence="4 6">
    <name type="scientific">Brachybacterium saurashtrense</name>
    <dbReference type="NCBI Taxonomy" id="556288"/>
    <lineage>
        <taxon>Bacteria</taxon>
        <taxon>Bacillati</taxon>
        <taxon>Actinomycetota</taxon>
        <taxon>Actinomycetes</taxon>
        <taxon>Micrococcales</taxon>
        <taxon>Dermabacteraceae</taxon>
        <taxon>Brachybacterium</taxon>
    </lineage>
</organism>
<sequence>MSENAASQNSGADGADAADAPDQNWSTGRPVHFEIQAADPQRAVAFYTSVFGWTTEDWSEFAGMPYFGLSTGSGPGIDGAILGRPGGENAEVGGPVMGAVLTMGVADFDETAEKITAAGGTVALPKYALPGMAWQGYFHDTENNVFGLHQPDPEAK</sequence>
<accession>A0A345YS19</accession>
<feature type="compositionally biased region" description="Low complexity" evidence="1">
    <location>
        <begin position="1"/>
        <end position="23"/>
    </location>
</feature>
<gene>
    <name evidence="3" type="ORF">DWV08_14620</name>
    <name evidence="4" type="ORF">DXU92_09240</name>
</gene>
<reference evidence="3 5" key="1">
    <citation type="submission" date="2018-07" db="EMBL/GenBank/DDBJ databases">
        <title>Brachybacterium saurashtrense DSM 23186 genome sequence.</title>
        <authorList>
            <person name="Guo L."/>
        </authorList>
    </citation>
    <scope>NUCLEOTIDE SEQUENCE [LARGE SCALE GENOMIC DNA]</scope>
    <source>
        <strain evidence="3 5">DSM 23186</strain>
    </source>
</reference>
<dbReference type="Gene3D" id="3.10.180.10">
    <property type="entry name" value="2,3-Dihydroxybiphenyl 1,2-Dioxygenase, domain 1"/>
    <property type="match status" value="1"/>
</dbReference>
<dbReference type="CDD" id="cd07247">
    <property type="entry name" value="SgaA_N_like"/>
    <property type="match status" value="1"/>
</dbReference>
<dbReference type="OrthoDB" id="9793039at2"/>